<dbReference type="Gramene" id="TuG1812G0700002749.01.T01">
    <property type="protein sequence ID" value="TuG1812G0700002749.01.T01"/>
    <property type="gene ID" value="TuG1812G0700002749.01"/>
</dbReference>
<feature type="chain" id="PRO_5035826479" description="Secreted protein" evidence="1">
    <location>
        <begin position="18"/>
        <end position="74"/>
    </location>
</feature>
<accession>A0A8R7R2P1</accession>
<protein>
    <recommendedName>
        <fullName evidence="4">Secreted protein</fullName>
    </recommendedName>
</protein>
<keyword evidence="3" id="KW-1185">Reference proteome</keyword>
<evidence type="ECO:0000313" key="2">
    <source>
        <dbReference type="EnsemblPlants" id="TuG1812G0700002749.01.T01"/>
    </source>
</evidence>
<name>A0A8R7R2P1_TRIUA</name>
<reference evidence="3" key="1">
    <citation type="journal article" date="2013" name="Nature">
        <title>Draft genome of the wheat A-genome progenitor Triticum urartu.</title>
        <authorList>
            <person name="Ling H.Q."/>
            <person name="Zhao S."/>
            <person name="Liu D."/>
            <person name="Wang J."/>
            <person name="Sun H."/>
            <person name="Zhang C."/>
            <person name="Fan H."/>
            <person name="Li D."/>
            <person name="Dong L."/>
            <person name="Tao Y."/>
            <person name="Gao C."/>
            <person name="Wu H."/>
            <person name="Li Y."/>
            <person name="Cui Y."/>
            <person name="Guo X."/>
            <person name="Zheng S."/>
            <person name="Wang B."/>
            <person name="Yu K."/>
            <person name="Liang Q."/>
            <person name="Yang W."/>
            <person name="Lou X."/>
            <person name="Chen J."/>
            <person name="Feng M."/>
            <person name="Jian J."/>
            <person name="Zhang X."/>
            <person name="Luo G."/>
            <person name="Jiang Y."/>
            <person name="Liu J."/>
            <person name="Wang Z."/>
            <person name="Sha Y."/>
            <person name="Zhang B."/>
            <person name="Wu H."/>
            <person name="Tang D."/>
            <person name="Shen Q."/>
            <person name="Xue P."/>
            <person name="Zou S."/>
            <person name="Wang X."/>
            <person name="Liu X."/>
            <person name="Wang F."/>
            <person name="Yang Y."/>
            <person name="An X."/>
            <person name="Dong Z."/>
            <person name="Zhang K."/>
            <person name="Zhang X."/>
            <person name="Luo M.C."/>
            <person name="Dvorak J."/>
            <person name="Tong Y."/>
            <person name="Wang J."/>
            <person name="Yang H."/>
            <person name="Li Z."/>
            <person name="Wang D."/>
            <person name="Zhang A."/>
            <person name="Wang J."/>
        </authorList>
    </citation>
    <scope>NUCLEOTIDE SEQUENCE</scope>
    <source>
        <strain evidence="3">cv. G1812</strain>
    </source>
</reference>
<dbReference type="AlphaFoldDB" id="A0A8R7R2P1"/>
<feature type="signal peptide" evidence="1">
    <location>
        <begin position="1"/>
        <end position="17"/>
    </location>
</feature>
<dbReference type="Proteomes" id="UP000015106">
    <property type="component" value="Chromosome 7"/>
</dbReference>
<evidence type="ECO:0000313" key="3">
    <source>
        <dbReference type="Proteomes" id="UP000015106"/>
    </source>
</evidence>
<proteinExistence type="predicted"/>
<organism evidence="2 3">
    <name type="scientific">Triticum urartu</name>
    <name type="common">Red wild einkorn</name>
    <name type="synonym">Crithodium urartu</name>
    <dbReference type="NCBI Taxonomy" id="4572"/>
    <lineage>
        <taxon>Eukaryota</taxon>
        <taxon>Viridiplantae</taxon>
        <taxon>Streptophyta</taxon>
        <taxon>Embryophyta</taxon>
        <taxon>Tracheophyta</taxon>
        <taxon>Spermatophyta</taxon>
        <taxon>Magnoliopsida</taxon>
        <taxon>Liliopsida</taxon>
        <taxon>Poales</taxon>
        <taxon>Poaceae</taxon>
        <taxon>BOP clade</taxon>
        <taxon>Pooideae</taxon>
        <taxon>Triticodae</taxon>
        <taxon>Triticeae</taxon>
        <taxon>Triticinae</taxon>
        <taxon>Triticum</taxon>
    </lineage>
</organism>
<evidence type="ECO:0000256" key="1">
    <source>
        <dbReference type="SAM" id="SignalP"/>
    </source>
</evidence>
<reference evidence="2" key="2">
    <citation type="submission" date="2018-03" db="EMBL/GenBank/DDBJ databases">
        <title>The Triticum urartu genome reveals the dynamic nature of wheat genome evolution.</title>
        <authorList>
            <person name="Ling H."/>
            <person name="Ma B."/>
            <person name="Shi X."/>
            <person name="Liu H."/>
            <person name="Dong L."/>
            <person name="Sun H."/>
            <person name="Cao Y."/>
            <person name="Gao Q."/>
            <person name="Zheng S."/>
            <person name="Li Y."/>
            <person name="Yu Y."/>
            <person name="Du H."/>
            <person name="Qi M."/>
            <person name="Li Y."/>
            <person name="Yu H."/>
            <person name="Cui Y."/>
            <person name="Wang N."/>
            <person name="Chen C."/>
            <person name="Wu H."/>
            <person name="Zhao Y."/>
            <person name="Zhang J."/>
            <person name="Li Y."/>
            <person name="Zhou W."/>
            <person name="Zhang B."/>
            <person name="Hu W."/>
            <person name="Eijk M."/>
            <person name="Tang J."/>
            <person name="Witsenboer H."/>
            <person name="Zhao S."/>
            <person name="Li Z."/>
            <person name="Zhang A."/>
            <person name="Wang D."/>
            <person name="Liang C."/>
        </authorList>
    </citation>
    <scope>NUCLEOTIDE SEQUENCE [LARGE SCALE GENOMIC DNA]</scope>
    <source>
        <strain evidence="2">cv. G1812</strain>
    </source>
</reference>
<keyword evidence="1" id="KW-0732">Signal</keyword>
<sequence>MHLIQSMSWSLFEVCLAMFFLHVFNPSVASGCCAVTKVHSRKKLFCKESLSTKRIGKIVSVSDQLFCSAGVPFK</sequence>
<evidence type="ECO:0008006" key="4">
    <source>
        <dbReference type="Google" id="ProtNLM"/>
    </source>
</evidence>
<reference evidence="2" key="3">
    <citation type="submission" date="2022-06" db="UniProtKB">
        <authorList>
            <consortium name="EnsemblPlants"/>
        </authorList>
    </citation>
    <scope>IDENTIFICATION</scope>
</reference>
<dbReference type="EnsemblPlants" id="TuG1812G0700002749.01.T01">
    <property type="protein sequence ID" value="TuG1812G0700002749.01.T01"/>
    <property type="gene ID" value="TuG1812G0700002749.01"/>
</dbReference>